<evidence type="ECO:0000313" key="1">
    <source>
        <dbReference type="EMBL" id="KAF6084358.1"/>
    </source>
</evidence>
<proteinExistence type="predicted"/>
<dbReference type="AlphaFoldDB" id="A0A833Z0H8"/>
<organism evidence="1 2">
    <name type="scientific">Phyllostomus discolor</name>
    <name type="common">pale spear-nosed bat</name>
    <dbReference type="NCBI Taxonomy" id="89673"/>
    <lineage>
        <taxon>Eukaryota</taxon>
        <taxon>Metazoa</taxon>
        <taxon>Chordata</taxon>
        <taxon>Craniata</taxon>
        <taxon>Vertebrata</taxon>
        <taxon>Euteleostomi</taxon>
        <taxon>Mammalia</taxon>
        <taxon>Eutheria</taxon>
        <taxon>Laurasiatheria</taxon>
        <taxon>Chiroptera</taxon>
        <taxon>Yangochiroptera</taxon>
        <taxon>Phyllostomidae</taxon>
        <taxon>Phyllostominae</taxon>
        <taxon>Phyllostomus</taxon>
    </lineage>
</organism>
<name>A0A833Z0H8_9CHIR</name>
<sequence length="139" mass="15042">MPLVLEVTAHEGGAERWGAGGECVGSLRTLTCGRWTLVAHGPWSGPRDAPVRSEGRQGPVELCCPDFWRPQGSGEGSFPLLSSFCPPQAHRSVNLSFLCFFTGSHVLDSLPTSSMVWKFFPGKGSQHREGQPSQFLAQS</sequence>
<dbReference type="Proteomes" id="UP000664940">
    <property type="component" value="Unassembled WGS sequence"/>
</dbReference>
<evidence type="ECO:0000313" key="2">
    <source>
        <dbReference type="Proteomes" id="UP000664940"/>
    </source>
</evidence>
<accession>A0A833Z0H8</accession>
<dbReference type="EMBL" id="JABVXQ010000012">
    <property type="protein sequence ID" value="KAF6084358.1"/>
    <property type="molecule type" value="Genomic_DNA"/>
</dbReference>
<comment type="caution">
    <text evidence="1">The sequence shown here is derived from an EMBL/GenBank/DDBJ whole genome shotgun (WGS) entry which is preliminary data.</text>
</comment>
<reference evidence="1 2" key="1">
    <citation type="journal article" date="2020" name="Nature">
        <title>Six reference-quality genomes reveal evolution of bat adaptations.</title>
        <authorList>
            <person name="Jebb D."/>
            <person name="Huang Z."/>
            <person name="Pippel M."/>
            <person name="Hughes G.M."/>
            <person name="Lavrichenko K."/>
            <person name="Devanna P."/>
            <person name="Winkler S."/>
            <person name="Jermiin L.S."/>
            <person name="Skirmuntt E.C."/>
            <person name="Katzourakis A."/>
            <person name="Burkitt-Gray L."/>
            <person name="Ray D.A."/>
            <person name="Sullivan K.A.M."/>
            <person name="Roscito J.G."/>
            <person name="Kirilenko B.M."/>
            <person name="Davalos L.M."/>
            <person name="Corthals A.P."/>
            <person name="Power M.L."/>
            <person name="Jones G."/>
            <person name="Ransome R.D."/>
            <person name="Dechmann D.K.N."/>
            <person name="Locatelli A.G."/>
            <person name="Puechmaille S.J."/>
            <person name="Fedrigo O."/>
            <person name="Jarvis E.D."/>
            <person name="Hiller M."/>
            <person name="Vernes S.C."/>
            <person name="Myers E.W."/>
            <person name="Teeling E.C."/>
        </authorList>
    </citation>
    <scope>NUCLEOTIDE SEQUENCE [LARGE SCALE GENOMIC DNA]</scope>
    <source>
        <strain evidence="1">Bat1K_MPI-CBG_1</strain>
    </source>
</reference>
<protein>
    <submittedName>
        <fullName evidence="1">Uncharacterized protein</fullName>
    </submittedName>
</protein>
<gene>
    <name evidence="1" type="ORF">HJG60_008629</name>
</gene>